<comment type="caution">
    <text evidence="1">The sequence shown here is derived from an EMBL/GenBank/DDBJ whole genome shotgun (WGS) entry which is preliminary data.</text>
</comment>
<dbReference type="AlphaFoldDB" id="A0A5N5SQD8"/>
<dbReference type="Proteomes" id="UP000326759">
    <property type="component" value="Unassembled WGS sequence"/>
</dbReference>
<name>A0A5N5SQD8_9CRUS</name>
<evidence type="ECO:0000313" key="1">
    <source>
        <dbReference type="EMBL" id="KAB7495988.1"/>
    </source>
</evidence>
<sequence>MSMLFLGIKVSSVLVGYQESTENQIIFVDFFSSALDVTMLVSVNFKRSFQKAESLIQLNIQNDPSLLNGNPCNWT</sequence>
<dbReference type="EMBL" id="SEYY01021868">
    <property type="protein sequence ID" value="KAB7495988.1"/>
    <property type="molecule type" value="Genomic_DNA"/>
</dbReference>
<reference evidence="1 2" key="1">
    <citation type="journal article" date="2019" name="PLoS Biol.">
        <title>Sex chromosomes control vertical transmission of feminizing Wolbachia symbionts in an isopod.</title>
        <authorList>
            <person name="Becking T."/>
            <person name="Chebbi M.A."/>
            <person name="Giraud I."/>
            <person name="Moumen B."/>
            <person name="Laverre T."/>
            <person name="Caubet Y."/>
            <person name="Peccoud J."/>
            <person name="Gilbert C."/>
            <person name="Cordaux R."/>
        </authorList>
    </citation>
    <scope>NUCLEOTIDE SEQUENCE [LARGE SCALE GENOMIC DNA]</scope>
    <source>
        <strain evidence="1">ANa2</strain>
        <tissue evidence="1">Whole body excluding digestive tract and cuticle</tissue>
    </source>
</reference>
<accession>A0A5N5SQD8</accession>
<protein>
    <submittedName>
        <fullName evidence="1">Uncharacterized protein</fullName>
    </submittedName>
</protein>
<evidence type="ECO:0000313" key="2">
    <source>
        <dbReference type="Proteomes" id="UP000326759"/>
    </source>
</evidence>
<keyword evidence="2" id="KW-1185">Reference proteome</keyword>
<gene>
    <name evidence="1" type="ORF">Anas_03605</name>
</gene>
<proteinExistence type="predicted"/>
<organism evidence="1 2">
    <name type="scientific">Armadillidium nasatum</name>
    <dbReference type="NCBI Taxonomy" id="96803"/>
    <lineage>
        <taxon>Eukaryota</taxon>
        <taxon>Metazoa</taxon>
        <taxon>Ecdysozoa</taxon>
        <taxon>Arthropoda</taxon>
        <taxon>Crustacea</taxon>
        <taxon>Multicrustacea</taxon>
        <taxon>Malacostraca</taxon>
        <taxon>Eumalacostraca</taxon>
        <taxon>Peracarida</taxon>
        <taxon>Isopoda</taxon>
        <taxon>Oniscidea</taxon>
        <taxon>Crinocheta</taxon>
        <taxon>Armadillidiidae</taxon>
        <taxon>Armadillidium</taxon>
    </lineage>
</organism>